<protein>
    <submittedName>
        <fullName evidence="2">Glycosyl hydrolase family 2, sugar binding domain protein</fullName>
    </submittedName>
</protein>
<keyword evidence="2" id="KW-0378">Hydrolase</keyword>
<sequence length="817" mass="91591">MVNKKTLIAAPLLLLSLNAVRAQLPLPTPEARPGLRWWWLGSAVDKPNLAWNMEQYARAGVGTVEITPIYGVQGNERNDITYLSPKWMEMLHYTEDEGRRNNIEIDMATGTGWPFGGPWVPLSEAACKATFADTVVNGKRRVTLHVGRTRQKVKRAAPGGEGWVIDHFDSTAVAHYLAHIDSAFTASGTPFPHTFFNDSYEVYGANWTPRLPEEFLKRRGYNLMDNLDKLVDGDPQVVSDYRETLAELLLKNFTNQWTAWAHRHGAITRNQAHGSPANLIDCYAGVDIPEIEGFGLTDFGIKGLRTDKGFTRPNFSDLSMLKYAPSAAHITGKKYTSSETFTWLTEHFRTSLSQMKPDLDLMFCAGVNRMFFHGTAYSPKDDPWPGWKFYASVDMSPTNSIWRDAPSLMAYITRCQTYLQWGQPDNDFLVYLPVRDLWREDTRRLLMMFDIHSMDKKAPQFIKTILAIDSLGYDCDYISDKYLAGVTVTPDGQLRTAAGTLYKGLVIPPGTTVDSRLQALIAPLQKQGKVICGIDVPALATTARPEAMKRELGLKIIRRSNPAGHHYFVANLTPRDVAARVPLAVEVGEAVWYNPMDSTFAPAGLRGGEVAVRLRSGESRILIVRDRPGDTARSIAEKQEATKPGTPDRHCATIDLSSASWRLSFLEEAPRVGKTFRLNGLRSWEQLSDSARVTMGTGVYETTFKLTGRQASARWEIDLGDVRESARVYINGRYLGCAWAVPFVLDCRNALKRGRNTLRIEVTNLPANRIADMDRRGVVWRKMKEINVVDINYKKTTYAGWEPLPGGLNSTVKLIEK</sequence>
<dbReference type="GeneID" id="93535739"/>
<dbReference type="InterPro" id="IPR053161">
    <property type="entry name" value="Ulvan_degrading_GH"/>
</dbReference>
<dbReference type="InterPro" id="IPR008979">
    <property type="entry name" value="Galactose-bd-like_sf"/>
</dbReference>
<reference evidence="2 3" key="1">
    <citation type="submission" date="2010-10" db="EMBL/GenBank/DDBJ databases">
        <authorList>
            <person name="Muzny D."/>
            <person name="Qin X."/>
            <person name="Deng J."/>
            <person name="Jiang H."/>
            <person name="Liu Y."/>
            <person name="Qu J."/>
            <person name="Song X.-Z."/>
            <person name="Zhang L."/>
            <person name="Thornton R."/>
            <person name="Coyle M."/>
            <person name="Francisco L."/>
            <person name="Jackson L."/>
            <person name="Javaid M."/>
            <person name="Korchina V."/>
            <person name="Kovar C."/>
            <person name="Mata R."/>
            <person name="Mathew T."/>
            <person name="Ngo R."/>
            <person name="Nguyen L."/>
            <person name="Nguyen N."/>
            <person name="Okwuonu G."/>
            <person name="Ongeri F."/>
            <person name="Pham C."/>
            <person name="Simmons D."/>
            <person name="Wilczek-Boney K."/>
            <person name="Hale W."/>
            <person name="Jakkamsetti A."/>
            <person name="Pham P."/>
            <person name="Ruth R."/>
            <person name="San Lucas F."/>
            <person name="Warren J."/>
            <person name="Zhang J."/>
            <person name="Zhao Z."/>
            <person name="Zhou C."/>
            <person name="Zhu D."/>
            <person name="Lee S."/>
            <person name="Bess C."/>
            <person name="Blankenburg K."/>
            <person name="Forbes L."/>
            <person name="Fu Q."/>
            <person name="Gubbala S."/>
            <person name="Hirani K."/>
            <person name="Jayaseelan J.C."/>
            <person name="Lara F."/>
            <person name="Munidasa M."/>
            <person name="Palculict T."/>
            <person name="Patil S."/>
            <person name="Pu L.-L."/>
            <person name="Saada N."/>
            <person name="Tang L."/>
            <person name="Weissenberger G."/>
            <person name="Zhu Y."/>
            <person name="Hemphill L."/>
            <person name="Shang Y."/>
            <person name="Youmans B."/>
            <person name="Ayvaz T."/>
            <person name="Ross M."/>
            <person name="Santibanez J."/>
            <person name="Aqrawi P."/>
            <person name="Gross S."/>
            <person name="Joshi V."/>
            <person name="Fowler G."/>
            <person name="Nazareth L."/>
            <person name="Reid J."/>
            <person name="Worley K."/>
            <person name="Petrosino J."/>
            <person name="Highlander S."/>
            <person name="Gibbs R."/>
        </authorList>
    </citation>
    <scope>NUCLEOTIDE SEQUENCE [LARGE SCALE GENOMIC DNA]</scope>
    <source>
        <strain evidence="2 3">ATCC 33574</strain>
    </source>
</reference>
<evidence type="ECO:0000313" key="3">
    <source>
        <dbReference type="Proteomes" id="UP000003112"/>
    </source>
</evidence>
<dbReference type="PANTHER" id="PTHR36848:SF2">
    <property type="entry name" value="SECRETED PROTEIN"/>
    <property type="match status" value="1"/>
</dbReference>
<dbReference type="GO" id="GO:0016787">
    <property type="term" value="F:hydrolase activity"/>
    <property type="evidence" value="ECO:0007669"/>
    <property type="project" value="UniProtKB-KW"/>
</dbReference>
<dbReference type="Pfam" id="PF17132">
    <property type="entry name" value="Glyco_hydro_106"/>
    <property type="match status" value="2"/>
</dbReference>
<dbReference type="RefSeq" id="WP_004344789.1">
    <property type="nucleotide sequence ID" value="NZ_GL586311.1"/>
</dbReference>
<dbReference type="AlphaFoldDB" id="E6K5L9"/>
<dbReference type="STRING" id="873513.HMPREF6485_0861"/>
<evidence type="ECO:0000313" key="2">
    <source>
        <dbReference type="EMBL" id="EFU31145.1"/>
    </source>
</evidence>
<dbReference type="EMBL" id="AEPD01000017">
    <property type="protein sequence ID" value="EFU31145.1"/>
    <property type="molecule type" value="Genomic_DNA"/>
</dbReference>
<dbReference type="Gene3D" id="2.60.120.260">
    <property type="entry name" value="Galactose-binding domain-like"/>
    <property type="match status" value="1"/>
</dbReference>
<gene>
    <name evidence="2" type="ORF">HMPREF6485_0861</name>
</gene>
<dbReference type="NCBIfam" id="NF045579">
    <property type="entry name" value="rhamnoside_JR"/>
    <property type="match status" value="1"/>
</dbReference>
<dbReference type="Proteomes" id="UP000003112">
    <property type="component" value="Unassembled WGS sequence"/>
</dbReference>
<dbReference type="PANTHER" id="PTHR36848">
    <property type="entry name" value="DNA-BINDING PROTEIN (PUTATIVE SECRETED PROTEIN)-RELATED"/>
    <property type="match status" value="1"/>
</dbReference>
<evidence type="ECO:0000256" key="1">
    <source>
        <dbReference type="SAM" id="SignalP"/>
    </source>
</evidence>
<dbReference type="eggNOG" id="COG3250">
    <property type="taxonomic scope" value="Bacteria"/>
</dbReference>
<comment type="caution">
    <text evidence="2">The sequence shown here is derived from an EMBL/GenBank/DDBJ whole genome shotgun (WGS) entry which is preliminary data.</text>
</comment>
<dbReference type="SUPFAM" id="SSF49785">
    <property type="entry name" value="Galactose-binding domain-like"/>
    <property type="match status" value="1"/>
</dbReference>
<keyword evidence="3" id="KW-1185">Reference proteome</keyword>
<feature type="chain" id="PRO_5003205114" evidence="1">
    <location>
        <begin position="22"/>
        <end position="817"/>
    </location>
</feature>
<keyword evidence="1" id="KW-0732">Signal</keyword>
<name>E6K5L9_9BACT</name>
<proteinExistence type="predicted"/>
<organism evidence="2 3">
    <name type="scientific">Segatella buccae ATCC 33574</name>
    <dbReference type="NCBI Taxonomy" id="873513"/>
    <lineage>
        <taxon>Bacteria</taxon>
        <taxon>Pseudomonadati</taxon>
        <taxon>Bacteroidota</taxon>
        <taxon>Bacteroidia</taxon>
        <taxon>Bacteroidales</taxon>
        <taxon>Prevotellaceae</taxon>
        <taxon>Segatella</taxon>
    </lineage>
</organism>
<dbReference type="HOGENOM" id="CLU_003772_1_0_10"/>
<accession>E6K5L9</accession>
<feature type="signal peptide" evidence="1">
    <location>
        <begin position="1"/>
        <end position="21"/>
    </location>
</feature>